<dbReference type="UniPathway" id="UPA00074">
    <property type="reaction ID" value="UER00128"/>
</dbReference>
<dbReference type="InterPro" id="IPR036676">
    <property type="entry name" value="PurM-like_C_sf"/>
</dbReference>
<dbReference type="GO" id="GO:0004642">
    <property type="term" value="F:phosphoribosylformylglycinamidine synthase activity"/>
    <property type="evidence" value="ECO:0007669"/>
    <property type="project" value="UniProtKB-UniRule"/>
</dbReference>
<evidence type="ECO:0000256" key="2">
    <source>
        <dbReference type="ARBA" id="ARBA00008608"/>
    </source>
</evidence>
<dbReference type="Pfam" id="PF18072">
    <property type="entry name" value="FGAR-AT_linker"/>
    <property type="match status" value="1"/>
</dbReference>
<dbReference type="GO" id="GO:0006189">
    <property type="term" value="P:'de novo' IMP biosynthetic process"/>
    <property type="evidence" value="ECO:0007669"/>
    <property type="project" value="UniProtKB-UniRule"/>
</dbReference>
<feature type="binding site" evidence="12">
    <location>
        <position position="671"/>
    </location>
    <ligand>
        <name>Mg(2+)</name>
        <dbReference type="ChEBI" id="CHEBI:18420"/>
    </ligand>
</feature>
<comment type="caution">
    <text evidence="17">The sequence shown here is derived from an EMBL/GenBank/DDBJ whole genome shotgun (WGS) entry which is preliminary data.</text>
</comment>
<dbReference type="InterPro" id="IPR055181">
    <property type="entry name" value="FGAR-AT_PurM_N-like"/>
</dbReference>
<dbReference type="STRING" id="1317117.ATO7_02580"/>
<dbReference type="NCBIfam" id="TIGR01735">
    <property type="entry name" value="FGAM_synt"/>
    <property type="match status" value="1"/>
</dbReference>
<dbReference type="GO" id="GO:0005524">
    <property type="term" value="F:ATP binding"/>
    <property type="evidence" value="ECO:0007669"/>
    <property type="project" value="UniProtKB-UniRule"/>
</dbReference>
<dbReference type="Pfam" id="PF18076">
    <property type="entry name" value="FGAR-AT_N"/>
    <property type="match status" value="1"/>
</dbReference>
<dbReference type="GO" id="GO:0046872">
    <property type="term" value="F:metal ion binding"/>
    <property type="evidence" value="ECO:0007669"/>
    <property type="project" value="UniProtKB-KW"/>
</dbReference>
<comment type="function">
    <text evidence="12">Phosphoribosylformylglycinamidine synthase involved in the purines biosynthetic pathway. Catalyzes the ATP-dependent conversion of formylglycinamide ribonucleotide (FGAR) and glutamine to yield formylglycinamidine ribonucleotide (FGAM) and glutamate.</text>
</comment>
<evidence type="ECO:0000256" key="9">
    <source>
        <dbReference type="ARBA" id="ARBA00022842"/>
    </source>
</evidence>
<dbReference type="InterPro" id="IPR010918">
    <property type="entry name" value="PurM-like_C_dom"/>
</dbReference>
<dbReference type="FunFam" id="3.90.650.10:FF:000024">
    <property type="entry name" value="Phosphoribosylformylglycinamidine synthase"/>
    <property type="match status" value="1"/>
</dbReference>
<dbReference type="Pfam" id="PF13507">
    <property type="entry name" value="GATase_5"/>
    <property type="match status" value="1"/>
</dbReference>
<evidence type="ECO:0000256" key="10">
    <source>
        <dbReference type="ARBA" id="ARBA00022962"/>
    </source>
</evidence>
<evidence type="ECO:0000313" key="17">
    <source>
        <dbReference type="EMBL" id="ORE88725.1"/>
    </source>
</evidence>
<evidence type="ECO:0000256" key="3">
    <source>
        <dbReference type="ARBA" id="ARBA00022490"/>
    </source>
</evidence>
<organism evidence="17 18">
    <name type="scientific">Oceanococcus atlanticus</name>
    <dbReference type="NCBI Taxonomy" id="1317117"/>
    <lineage>
        <taxon>Bacteria</taxon>
        <taxon>Pseudomonadati</taxon>
        <taxon>Pseudomonadota</taxon>
        <taxon>Gammaproteobacteria</taxon>
        <taxon>Chromatiales</taxon>
        <taxon>Oceanococcaceae</taxon>
        <taxon>Oceanococcus</taxon>
    </lineage>
</organism>
<accession>A0A1Y1SGD4</accession>
<name>A0A1Y1SGD4_9GAMM</name>
<feature type="binding site" evidence="12">
    <location>
        <position position="878"/>
    </location>
    <ligand>
        <name>ATP</name>
        <dbReference type="ChEBI" id="CHEBI:30616"/>
    </ligand>
</feature>
<evidence type="ECO:0000259" key="16">
    <source>
        <dbReference type="Pfam" id="PF22689"/>
    </source>
</evidence>
<dbReference type="InterPro" id="IPR036604">
    <property type="entry name" value="PurS-like_sf"/>
</dbReference>
<feature type="active site" description="Nucleophile" evidence="12">
    <location>
        <position position="1118"/>
    </location>
</feature>
<comment type="similarity">
    <text evidence="2 12">In the N-terminal section; belongs to the FGAMS family.</text>
</comment>
<keyword evidence="9 12" id="KW-0460">Magnesium</keyword>
<evidence type="ECO:0000259" key="13">
    <source>
        <dbReference type="Pfam" id="PF02769"/>
    </source>
</evidence>
<feature type="domain" description="PurM-like C-terminal" evidence="13">
    <location>
        <begin position="425"/>
        <end position="582"/>
    </location>
</feature>
<dbReference type="Pfam" id="PF02769">
    <property type="entry name" value="AIRS_C"/>
    <property type="match status" value="2"/>
</dbReference>
<dbReference type="SMART" id="SM01211">
    <property type="entry name" value="GATase_5"/>
    <property type="match status" value="1"/>
</dbReference>
<keyword evidence="3 12" id="KW-0963">Cytoplasm</keyword>
<dbReference type="Gene3D" id="1.10.8.750">
    <property type="entry name" value="Phosphoribosylformylglycinamidine synthase, linker domain"/>
    <property type="match status" value="1"/>
</dbReference>
<evidence type="ECO:0000256" key="6">
    <source>
        <dbReference type="ARBA" id="ARBA00022741"/>
    </source>
</evidence>
<dbReference type="Gene3D" id="3.40.50.880">
    <property type="match status" value="1"/>
</dbReference>
<evidence type="ECO:0000256" key="12">
    <source>
        <dbReference type="HAMAP-Rule" id="MF_00419"/>
    </source>
</evidence>
<dbReference type="SUPFAM" id="SSF109736">
    <property type="entry name" value="FGAM synthase PurL, linker domain"/>
    <property type="match status" value="1"/>
</dbReference>
<keyword evidence="7 12" id="KW-0658">Purine biosynthesis</keyword>
<dbReference type="PROSITE" id="PS51273">
    <property type="entry name" value="GATASE_TYPE_1"/>
    <property type="match status" value="1"/>
</dbReference>
<feature type="binding site" evidence="12">
    <location>
        <position position="670"/>
    </location>
    <ligand>
        <name>ATP</name>
        <dbReference type="ChEBI" id="CHEBI:30616"/>
    </ligand>
</feature>
<dbReference type="FunFam" id="3.40.50.880:FF:000008">
    <property type="entry name" value="Phosphoribosylformylglycinamidine synthase"/>
    <property type="match status" value="1"/>
</dbReference>
<evidence type="ECO:0000259" key="15">
    <source>
        <dbReference type="Pfam" id="PF18076"/>
    </source>
</evidence>
<feature type="binding site" evidence="12">
    <location>
        <position position="710"/>
    </location>
    <ligand>
        <name>Mg(2+)</name>
        <dbReference type="ChEBI" id="CHEBI:18420"/>
    </ligand>
</feature>
<feature type="domain" description="PurM-like C-terminal" evidence="13">
    <location>
        <begin position="825"/>
        <end position="954"/>
    </location>
</feature>
<feature type="binding site" evidence="12">
    <location>
        <begin position="304"/>
        <end position="315"/>
    </location>
    <ligand>
        <name>ATP</name>
        <dbReference type="ChEBI" id="CHEBI:30616"/>
    </ligand>
</feature>
<dbReference type="InterPro" id="IPR010073">
    <property type="entry name" value="PurL_large"/>
</dbReference>
<evidence type="ECO:0000313" key="18">
    <source>
        <dbReference type="Proteomes" id="UP000192342"/>
    </source>
</evidence>
<evidence type="ECO:0000256" key="8">
    <source>
        <dbReference type="ARBA" id="ARBA00022840"/>
    </source>
</evidence>
<comment type="catalytic activity">
    <reaction evidence="11 12">
        <text>N(2)-formyl-N(1)-(5-phospho-beta-D-ribosyl)glycinamide + L-glutamine + ATP + H2O = 2-formamido-N(1)-(5-O-phospho-beta-D-ribosyl)acetamidine + L-glutamate + ADP + phosphate + H(+)</text>
        <dbReference type="Rhea" id="RHEA:17129"/>
        <dbReference type="ChEBI" id="CHEBI:15377"/>
        <dbReference type="ChEBI" id="CHEBI:15378"/>
        <dbReference type="ChEBI" id="CHEBI:29985"/>
        <dbReference type="ChEBI" id="CHEBI:30616"/>
        <dbReference type="ChEBI" id="CHEBI:43474"/>
        <dbReference type="ChEBI" id="CHEBI:58359"/>
        <dbReference type="ChEBI" id="CHEBI:147286"/>
        <dbReference type="ChEBI" id="CHEBI:147287"/>
        <dbReference type="ChEBI" id="CHEBI:456216"/>
        <dbReference type="EC" id="6.3.5.3"/>
    </reaction>
</comment>
<dbReference type="NCBIfam" id="NF003672">
    <property type="entry name" value="PRK05297.1"/>
    <property type="match status" value="1"/>
</dbReference>
<feature type="domain" description="Phosphoribosylformylglycinamidine synthase N-terminal" evidence="15">
    <location>
        <begin position="38"/>
        <end position="148"/>
    </location>
</feature>
<feature type="active site" evidence="12">
    <location>
        <position position="1244"/>
    </location>
</feature>
<sequence>MILNVTTYLGAAALSDFRLQAVNRGLQPLGLELLRAEWIYLAAWRDAATDDARKLALLIETDARLEDEADQVLIAPRLGTVSPWSSKATDIARVCGLTQLARLEQGRRLIVRGWDQADAATRRNALKDLHDALTETVLGHADELAQCFGERQPGALVTIALGDDPLAALQRCNVELGLALSDDEMAHLARFYAEAGRDPSDAELMMFAQINSEHCRHKIFNACWTRDGQAFEHSLFDMIRMTHAKTPEGVLSAYKDNAAILDAALTTRFIVDEQGHYQRLEEAAAIAIKVETHNHPTAIAPDPGAATGAGGEIRDEAATGRGGKPKAGLAGYSVGNLRIPGFTQAWEDDDALPARLASALDIMLDAPIGAARYNNEFGRPNLGGYFRTLDAKLDGRRWGYAKPIMIAGGMGNVRPQHAEKLPVPPGSLVIVLGGPGMLIGLGGGAASSMHAGASSEALDFASVQRANPELERRCQEVIDACWQQGEANPILSIHDVGAGGLSNAVPEILNDNDLGGEIDLSSVLIADAGLSPMEIWCNESQERYVIAIAPDALDDFTALCARERCPFAVIGTGTAERRLHVFAGDVDVVDMPMDVLLGKQPPMQREATTPTAQSGDAAWSADLALDEAIERVLRVPAVASKNFLITIGDRTVGGLTCRDQMVGPWQVPVADVAVTAAGYAGPVGEAMAMGERAPLAISNAAASGRMAVAEAVTNLAAAPIADLSDVRLSANWMAAAGDAGQSSALLATVETVGKDFCTALGIAIPVGKDSLSMQTRWSDERGEHDVISPVSLIVTGFAPVTDVEQVSTPQLRAANSHVVLLELPGGHARLGGSALAQAWQQGLGETPDVADAQALRALFTTVQTLRQQGHVLAYHDRSDGGLIAALLEMAFAARCGLDIDVLDDAVIARLFNEEVGALIQVPADAVADVLGQAAQAGLAASVVASPRDDQRINVRDARGEVIYRGDSRALEQVWAETSYRMQSLRDEPDCARQEFDAIADASDPGLNVQLTQQAAPAVVTRRPPVAILREQGVNGQVEMAWMFEQAGFAPVDVHMSDILSGQRQLGDFVGLAACGGFSYGDVLGAGRGWARSILLHDEARAQFSAFFADPARFALGVCNGCQMLSALRELIPGTHNWPQFVGNRSEQFEARLVLVDIPENNSVMLSGMAGSRLPIAAAHGEGQARFDDAQSQIQALRDGAQIAMRYVDHHAQPTEVFPFNPNGSPQGVTGLSNADGRITIMMPHPERLTRAASFSWRPDDWRGPSPWLSMFNNARAWVGDS</sequence>
<dbReference type="CDD" id="cd02204">
    <property type="entry name" value="PurL_repeat2"/>
    <property type="match status" value="1"/>
</dbReference>
<dbReference type="SUPFAM" id="SSF82697">
    <property type="entry name" value="PurS-like"/>
    <property type="match status" value="1"/>
</dbReference>
<feature type="active site" evidence="12">
    <location>
        <position position="1246"/>
    </location>
</feature>
<dbReference type="InterPro" id="IPR036921">
    <property type="entry name" value="PurM-like_N_sf"/>
</dbReference>
<feature type="domain" description="FGAR-AT PurM N-terminal-like" evidence="16">
    <location>
        <begin position="640"/>
        <end position="799"/>
    </location>
</feature>
<dbReference type="HAMAP" id="MF_00419">
    <property type="entry name" value="PurL_1"/>
    <property type="match status" value="1"/>
</dbReference>
<evidence type="ECO:0000256" key="7">
    <source>
        <dbReference type="ARBA" id="ARBA00022755"/>
    </source>
</evidence>
<evidence type="ECO:0000256" key="11">
    <source>
        <dbReference type="ARBA" id="ARBA00052585"/>
    </source>
</evidence>
<dbReference type="PANTHER" id="PTHR10099:SF1">
    <property type="entry name" value="PHOSPHORIBOSYLFORMYLGLYCINAMIDINE SYNTHASE"/>
    <property type="match status" value="1"/>
</dbReference>
<dbReference type="Proteomes" id="UP000192342">
    <property type="component" value="Unassembled WGS sequence"/>
</dbReference>
<dbReference type="Gene3D" id="3.30.1330.10">
    <property type="entry name" value="PurM-like, N-terminal domain"/>
    <property type="match status" value="2"/>
</dbReference>
<dbReference type="GO" id="GO:0005737">
    <property type="term" value="C:cytoplasm"/>
    <property type="evidence" value="ECO:0007669"/>
    <property type="project" value="UniProtKB-SubCell"/>
</dbReference>
<gene>
    <name evidence="12" type="primary">purL</name>
    <name evidence="17" type="ORF">ATO7_02580</name>
</gene>
<dbReference type="CDD" id="cd01740">
    <property type="entry name" value="GATase1_FGAR_AT"/>
    <property type="match status" value="1"/>
</dbReference>
<dbReference type="PANTHER" id="PTHR10099">
    <property type="entry name" value="PHOSPHORIBOSYLFORMYLGLYCINAMIDINE SYNTHASE"/>
    <property type="match status" value="1"/>
</dbReference>
<protein>
    <recommendedName>
        <fullName evidence="12">Phosphoribosylformylglycinamidine synthase</fullName>
        <shortName evidence="12">FGAM synthase</shortName>
        <shortName evidence="12">FGAMS</shortName>
        <ecNumber evidence="12">6.3.5.3</ecNumber>
    </recommendedName>
    <alternativeName>
        <fullName evidence="12">Formylglycinamide ribonucleotide amidotransferase</fullName>
        <shortName evidence="12">FGAR amidotransferase</shortName>
        <shortName evidence="12">FGAR-AT</shortName>
    </alternativeName>
</protein>
<feature type="binding site" evidence="12">
    <location>
        <position position="714"/>
    </location>
    <ligand>
        <name>Mg(2+)</name>
        <dbReference type="ChEBI" id="CHEBI:18420"/>
    </ligand>
</feature>
<dbReference type="EC" id="6.3.5.3" evidence="12"/>
<comment type="subcellular location">
    <subcellularLocation>
        <location evidence="12">Cytoplasm</location>
    </subcellularLocation>
</comment>
<comment type="pathway">
    <text evidence="1 12">Purine metabolism; IMP biosynthesis via de novo pathway; 5-amino-1-(5-phospho-D-ribosyl)imidazole from N(2)-formyl-N(1)-(5-phospho-D-ribosyl)glycinamide: step 1/2.</text>
</comment>
<keyword evidence="4 12" id="KW-0436">Ligase</keyword>
<keyword evidence="10 12" id="KW-0315">Glutamine amidotransferase</keyword>
<proteinExistence type="inferred from homology"/>
<keyword evidence="5 12" id="KW-0479">Metal-binding</keyword>
<dbReference type="Gene3D" id="3.90.650.10">
    <property type="entry name" value="PurM-like C-terminal domain"/>
    <property type="match status" value="2"/>
</dbReference>
<dbReference type="InterPro" id="IPR029062">
    <property type="entry name" value="Class_I_gatase-like"/>
</dbReference>
<dbReference type="EMBL" id="AQQV01000001">
    <property type="protein sequence ID" value="ORE88725.1"/>
    <property type="molecule type" value="Genomic_DNA"/>
</dbReference>
<feature type="binding site" evidence="12">
    <location>
        <position position="876"/>
    </location>
    <ligand>
        <name>Mg(2+)</name>
        <dbReference type="ChEBI" id="CHEBI:18420"/>
    </ligand>
</feature>
<reference evidence="17 18" key="1">
    <citation type="submission" date="2013-04" db="EMBL/GenBank/DDBJ databases">
        <title>Oceanococcus atlanticus 22II-S10r2 Genome Sequencing.</title>
        <authorList>
            <person name="Lai Q."/>
            <person name="Li G."/>
            <person name="Shao Z."/>
        </authorList>
    </citation>
    <scope>NUCLEOTIDE SEQUENCE [LARGE SCALE GENOMIC DNA]</scope>
    <source>
        <strain evidence="17 18">22II-S10r2</strain>
    </source>
</reference>
<dbReference type="CDD" id="cd02203">
    <property type="entry name" value="PurL_repeat1"/>
    <property type="match status" value="1"/>
</dbReference>
<keyword evidence="18" id="KW-1185">Reference proteome</keyword>
<comment type="caution">
    <text evidence="12">Lacks conserved residue(s) required for the propagation of feature annotation.</text>
</comment>
<evidence type="ECO:0000256" key="4">
    <source>
        <dbReference type="ARBA" id="ARBA00022598"/>
    </source>
</evidence>
<comment type="subunit">
    <text evidence="12">Monomer.</text>
</comment>
<feature type="domain" description="Phosphoribosylformylglycinamidine synthase linker" evidence="14">
    <location>
        <begin position="169"/>
        <end position="218"/>
    </location>
</feature>
<dbReference type="InterPro" id="IPR040707">
    <property type="entry name" value="FGAR-AT_N"/>
</dbReference>
<evidence type="ECO:0000256" key="5">
    <source>
        <dbReference type="ARBA" id="ARBA00022723"/>
    </source>
</evidence>
<evidence type="ECO:0000256" key="1">
    <source>
        <dbReference type="ARBA" id="ARBA00004920"/>
    </source>
</evidence>
<keyword evidence="8 12" id="KW-0067">ATP-binding</keyword>
<keyword evidence="6 12" id="KW-0547">Nucleotide-binding</keyword>
<dbReference type="FunFam" id="3.30.1330.10:FF:000005">
    <property type="entry name" value="Phosphoribosylformylglycinamidine synthase"/>
    <property type="match status" value="1"/>
</dbReference>
<dbReference type="SUPFAM" id="SSF56042">
    <property type="entry name" value="PurM C-terminal domain-like"/>
    <property type="match status" value="2"/>
</dbReference>
<evidence type="ECO:0000259" key="14">
    <source>
        <dbReference type="Pfam" id="PF18072"/>
    </source>
</evidence>
<dbReference type="InterPro" id="IPR041609">
    <property type="entry name" value="PurL_linker"/>
</dbReference>
<dbReference type="SUPFAM" id="SSF52317">
    <property type="entry name" value="Class I glutamine amidotransferase-like"/>
    <property type="match status" value="1"/>
</dbReference>
<dbReference type="Pfam" id="PF22689">
    <property type="entry name" value="FGAR-AT_PurM_N-like"/>
    <property type="match status" value="1"/>
</dbReference>
<dbReference type="SUPFAM" id="SSF55326">
    <property type="entry name" value="PurM N-terminal domain-like"/>
    <property type="match status" value="2"/>
</dbReference>